<evidence type="ECO:0000313" key="4">
    <source>
        <dbReference type="Proteomes" id="UP001231189"/>
    </source>
</evidence>
<keyword evidence="2" id="KW-1133">Transmembrane helix</keyword>
<gene>
    <name evidence="3" type="ORF">QYE76_062745</name>
</gene>
<evidence type="ECO:0000313" key="3">
    <source>
        <dbReference type="EMBL" id="KAK1644940.1"/>
    </source>
</evidence>
<dbReference type="PANTHER" id="PTHR33087">
    <property type="entry name" value="OS07G0539200 PROTEIN"/>
    <property type="match status" value="1"/>
</dbReference>
<keyword evidence="2" id="KW-0472">Membrane</keyword>
<keyword evidence="2" id="KW-0812">Transmembrane</keyword>
<organism evidence="3 4">
    <name type="scientific">Lolium multiflorum</name>
    <name type="common">Italian ryegrass</name>
    <name type="synonym">Lolium perenne subsp. multiflorum</name>
    <dbReference type="NCBI Taxonomy" id="4521"/>
    <lineage>
        <taxon>Eukaryota</taxon>
        <taxon>Viridiplantae</taxon>
        <taxon>Streptophyta</taxon>
        <taxon>Embryophyta</taxon>
        <taxon>Tracheophyta</taxon>
        <taxon>Spermatophyta</taxon>
        <taxon>Magnoliopsida</taxon>
        <taxon>Liliopsida</taxon>
        <taxon>Poales</taxon>
        <taxon>Poaceae</taxon>
        <taxon>BOP clade</taxon>
        <taxon>Pooideae</taxon>
        <taxon>Poodae</taxon>
        <taxon>Poeae</taxon>
        <taxon>Poeae Chloroplast Group 2 (Poeae type)</taxon>
        <taxon>Loliodinae</taxon>
        <taxon>Loliinae</taxon>
        <taxon>Lolium</taxon>
    </lineage>
</organism>
<reference evidence="3" key="1">
    <citation type="submission" date="2023-07" db="EMBL/GenBank/DDBJ databases">
        <title>A chromosome-level genome assembly of Lolium multiflorum.</title>
        <authorList>
            <person name="Chen Y."/>
            <person name="Copetti D."/>
            <person name="Kolliker R."/>
            <person name="Studer B."/>
        </authorList>
    </citation>
    <scope>NUCLEOTIDE SEQUENCE</scope>
    <source>
        <strain evidence="3">02402/16</strain>
        <tissue evidence="3">Leaf</tissue>
    </source>
</reference>
<dbReference type="PANTHER" id="PTHR33087:SF42">
    <property type="entry name" value="DUF4283 DOMAIN-CONTAINING PROTEIN"/>
    <property type="match status" value="1"/>
</dbReference>
<feature type="transmembrane region" description="Helical" evidence="2">
    <location>
        <begin position="326"/>
        <end position="348"/>
    </location>
</feature>
<evidence type="ECO:0000256" key="2">
    <source>
        <dbReference type="SAM" id="Phobius"/>
    </source>
</evidence>
<evidence type="ECO:0008006" key="5">
    <source>
        <dbReference type="Google" id="ProtNLM"/>
    </source>
</evidence>
<comment type="caution">
    <text evidence="3">The sequence shown here is derived from an EMBL/GenBank/DDBJ whole genome shotgun (WGS) entry which is preliminary data.</text>
</comment>
<dbReference type="InterPro" id="IPR053253">
    <property type="entry name" value="Sex_diff_modulator"/>
</dbReference>
<feature type="region of interest" description="Disordered" evidence="1">
    <location>
        <begin position="27"/>
        <end position="97"/>
    </location>
</feature>
<protein>
    <recommendedName>
        <fullName evidence="5">CCHC-type domain-containing protein</fullName>
    </recommendedName>
</protein>
<sequence>MSEEHRRRDCTKPTRCLRCKGWFHMARDCKRPRPPSQGAGAGLHRRAAPTARGCSEGQSSADTSSASRESTPDLPPPRSLLVAPSPPRDDPPPEERVPELCIIERSPVIDAEVLRLRRAILVSVVGESVSLSVIAALLAEVLQVSISAFSVHAAAPEDCLVLFDRMEDRDLALAHPVIPSMSFELRLKPWTPQSQATSAVMRYKVDLDIEGIPAHAWLRSIASSVLSNSCCIDSIADETILRHDLRRFRLSAWMENPGLIPAARTLAIPDEVPLEAPPLSRRGTCFTTTSRCTCVVLHVHALAALMTALLVMEDSVPVLRAMSRRLVTVLSHAVVPTVGAVIVAVAPAPPPLTPRWMLSRPRSRPLIRVQHASVGNPKRKV</sequence>
<keyword evidence="4" id="KW-1185">Reference proteome</keyword>
<dbReference type="EMBL" id="JAUUTY010000004">
    <property type="protein sequence ID" value="KAK1644940.1"/>
    <property type="molecule type" value="Genomic_DNA"/>
</dbReference>
<accession>A0AAD8S5S6</accession>
<name>A0AAD8S5S6_LOLMU</name>
<proteinExistence type="predicted"/>
<evidence type="ECO:0000256" key="1">
    <source>
        <dbReference type="SAM" id="MobiDB-lite"/>
    </source>
</evidence>
<dbReference type="Proteomes" id="UP001231189">
    <property type="component" value="Unassembled WGS sequence"/>
</dbReference>
<feature type="compositionally biased region" description="Low complexity" evidence="1">
    <location>
        <begin position="55"/>
        <end position="69"/>
    </location>
</feature>
<feature type="compositionally biased region" description="Basic and acidic residues" evidence="1">
    <location>
        <begin position="87"/>
        <end position="97"/>
    </location>
</feature>
<dbReference type="AlphaFoldDB" id="A0AAD8S5S6"/>